<dbReference type="Gene3D" id="1.20.1250.20">
    <property type="entry name" value="MFS general substrate transporter like domains"/>
    <property type="match status" value="1"/>
</dbReference>
<dbReference type="PANTHER" id="PTHR23513">
    <property type="entry name" value="INTEGRAL MEMBRANE EFFLUX PROTEIN-RELATED"/>
    <property type="match status" value="1"/>
</dbReference>
<dbReference type="Pfam" id="PF05977">
    <property type="entry name" value="MFS_3"/>
    <property type="match status" value="1"/>
</dbReference>
<feature type="transmembrane region" description="Helical" evidence="7">
    <location>
        <begin position="347"/>
        <end position="373"/>
    </location>
</feature>
<dbReference type="EMBL" id="JXRA01000056">
    <property type="protein sequence ID" value="KIO76736.1"/>
    <property type="molecule type" value="Genomic_DNA"/>
</dbReference>
<feature type="domain" description="Major facilitator superfamily (MFS) profile" evidence="8">
    <location>
        <begin position="220"/>
        <end position="411"/>
    </location>
</feature>
<evidence type="ECO:0000256" key="6">
    <source>
        <dbReference type="ARBA" id="ARBA00023136"/>
    </source>
</evidence>
<feature type="transmembrane region" description="Helical" evidence="7">
    <location>
        <begin position="144"/>
        <end position="166"/>
    </location>
</feature>
<evidence type="ECO:0000259" key="8">
    <source>
        <dbReference type="PROSITE" id="PS50850"/>
    </source>
</evidence>
<evidence type="ECO:0000256" key="5">
    <source>
        <dbReference type="ARBA" id="ARBA00022989"/>
    </source>
</evidence>
<dbReference type="SUPFAM" id="SSF103473">
    <property type="entry name" value="MFS general substrate transporter"/>
    <property type="match status" value="1"/>
</dbReference>
<evidence type="ECO:0000256" key="1">
    <source>
        <dbReference type="ARBA" id="ARBA00004651"/>
    </source>
</evidence>
<dbReference type="InterPro" id="IPR010290">
    <property type="entry name" value="TM_effector"/>
</dbReference>
<keyword evidence="6 7" id="KW-0472">Membrane</keyword>
<dbReference type="Proteomes" id="UP000032049">
    <property type="component" value="Unassembled WGS sequence"/>
</dbReference>
<feature type="transmembrane region" description="Helical" evidence="7">
    <location>
        <begin position="79"/>
        <end position="99"/>
    </location>
</feature>
<protein>
    <submittedName>
        <fullName evidence="9">MFS transporter</fullName>
    </submittedName>
</protein>
<evidence type="ECO:0000256" key="3">
    <source>
        <dbReference type="ARBA" id="ARBA00022475"/>
    </source>
</evidence>
<name>A0A0D0GQA4_9SPHI</name>
<feature type="transmembrane region" description="Helical" evidence="7">
    <location>
        <begin position="47"/>
        <end position="67"/>
    </location>
</feature>
<feature type="transmembrane region" description="Helical" evidence="7">
    <location>
        <begin position="312"/>
        <end position="335"/>
    </location>
</feature>
<keyword evidence="2" id="KW-0813">Transport</keyword>
<keyword evidence="3" id="KW-1003">Cell membrane</keyword>
<feature type="transmembrane region" description="Helical" evidence="7">
    <location>
        <begin position="379"/>
        <end position="397"/>
    </location>
</feature>
<organism evidence="9 10">
    <name type="scientific">Pedobacter lusitanus</name>
    <dbReference type="NCBI Taxonomy" id="1503925"/>
    <lineage>
        <taxon>Bacteria</taxon>
        <taxon>Pseudomonadati</taxon>
        <taxon>Bacteroidota</taxon>
        <taxon>Sphingobacteriia</taxon>
        <taxon>Sphingobacteriales</taxon>
        <taxon>Sphingobacteriaceae</taxon>
        <taxon>Pedobacter</taxon>
    </lineage>
</organism>
<feature type="transmembrane region" description="Helical" evidence="7">
    <location>
        <begin position="178"/>
        <end position="198"/>
    </location>
</feature>
<evidence type="ECO:0000256" key="7">
    <source>
        <dbReference type="SAM" id="Phobius"/>
    </source>
</evidence>
<dbReference type="AlphaFoldDB" id="A0A0D0GQA4"/>
<accession>A0A0D0GQA4</accession>
<reference evidence="9 10" key="1">
    <citation type="submission" date="2015-01" db="EMBL/GenBank/DDBJ databases">
        <title>Draft genome sequence of Pedobacter sp. NL19 isolated from sludge of an effluent treatment pond in an abandoned uranium mine.</title>
        <authorList>
            <person name="Santos T."/>
            <person name="Caetano T."/>
            <person name="Covas C."/>
            <person name="Cruz A."/>
            <person name="Mendo S."/>
        </authorList>
    </citation>
    <scope>NUCLEOTIDE SEQUENCE [LARGE SCALE GENOMIC DNA]</scope>
    <source>
        <strain evidence="9 10">NL19</strain>
    </source>
</reference>
<feature type="transmembrane region" description="Helical" evidence="7">
    <location>
        <begin position="223"/>
        <end position="244"/>
    </location>
</feature>
<dbReference type="GO" id="GO:0005886">
    <property type="term" value="C:plasma membrane"/>
    <property type="evidence" value="ECO:0007669"/>
    <property type="project" value="UniProtKB-SubCell"/>
</dbReference>
<dbReference type="PANTHER" id="PTHR23513:SF11">
    <property type="entry name" value="STAPHYLOFERRIN A TRANSPORTER"/>
    <property type="match status" value="1"/>
</dbReference>
<gene>
    <name evidence="9" type="ORF">TH53_13305</name>
</gene>
<feature type="transmembrane region" description="Helical" evidence="7">
    <location>
        <begin position="105"/>
        <end position="123"/>
    </location>
</feature>
<keyword evidence="10" id="KW-1185">Reference proteome</keyword>
<keyword evidence="4 7" id="KW-0812">Transmembrane</keyword>
<dbReference type="RefSeq" id="WP_041882664.1">
    <property type="nucleotide sequence ID" value="NZ_CP157278.1"/>
</dbReference>
<evidence type="ECO:0000256" key="2">
    <source>
        <dbReference type="ARBA" id="ARBA00022448"/>
    </source>
</evidence>
<dbReference type="CDD" id="cd06173">
    <property type="entry name" value="MFS_MefA_like"/>
    <property type="match status" value="1"/>
</dbReference>
<comment type="subcellular location">
    <subcellularLocation>
        <location evidence="1">Cell membrane</location>
        <topology evidence="1">Multi-pass membrane protein</topology>
    </subcellularLocation>
</comment>
<evidence type="ECO:0000256" key="4">
    <source>
        <dbReference type="ARBA" id="ARBA00022692"/>
    </source>
</evidence>
<feature type="transmembrane region" description="Helical" evidence="7">
    <location>
        <begin position="289"/>
        <end position="306"/>
    </location>
</feature>
<comment type="caution">
    <text evidence="9">The sequence shown here is derived from an EMBL/GenBank/DDBJ whole genome shotgun (WGS) entry which is preliminary data.</text>
</comment>
<dbReference type="GO" id="GO:0022857">
    <property type="term" value="F:transmembrane transporter activity"/>
    <property type="evidence" value="ECO:0007669"/>
    <property type="project" value="InterPro"/>
</dbReference>
<evidence type="ECO:0000313" key="9">
    <source>
        <dbReference type="EMBL" id="KIO76736.1"/>
    </source>
</evidence>
<evidence type="ECO:0000313" key="10">
    <source>
        <dbReference type="Proteomes" id="UP000032049"/>
    </source>
</evidence>
<feature type="transmembrane region" description="Helical" evidence="7">
    <location>
        <begin position="256"/>
        <end position="277"/>
    </location>
</feature>
<feature type="domain" description="Major facilitator superfamily (MFS) profile" evidence="8">
    <location>
        <begin position="1"/>
        <end position="204"/>
    </location>
</feature>
<dbReference type="InterPro" id="IPR020846">
    <property type="entry name" value="MFS_dom"/>
</dbReference>
<dbReference type="PROSITE" id="PS50850">
    <property type="entry name" value="MFS"/>
    <property type="match status" value="2"/>
</dbReference>
<dbReference type="STRING" id="1503925.TH53_13305"/>
<proteinExistence type="predicted"/>
<dbReference type="InterPro" id="IPR036259">
    <property type="entry name" value="MFS_trans_sf"/>
</dbReference>
<keyword evidence="5 7" id="KW-1133">Transmembrane helix</keyword>
<dbReference type="OrthoDB" id="9775268at2"/>
<sequence length="411" mass="45217">MDISTFNAFKSRNYRLYFSGQSISLIGTWMQKTAVSWVVYDETHSKFMLGLTLFASMFPSFVFSFLGGVVSDRYNRYKLLLITQFASMGQAILLTALIFFKHYNVWEIIALSAVLGLINAFDVPARQSLVYDMVDNKADLPNALALNSSMVNLSRLIGPGIAGLILEKFGEDICFGLNAASFIAVIGSLLMMKLPAFIEKPHTKNVFGELKEGLQYIRRTPSIAFILIMLALISMLVLPFSTLIPVYAKDIFKGTASTFGVIDSIIGLGAFSGAIFLASLKPGRNLRKILAVNTIIFGIGLVLFSHSTYYPVALVFAAVCGFGMMSQITISNTLIQTTVDPAMRGRVISFYAMAFFGMQPLGGLLIGTVSQWIGTPDTVMVQGIITLIIGFSLYWFLRRSEIKKAETLQEG</sequence>